<accession>A0A2P2DII1</accession>
<evidence type="ECO:0000313" key="2">
    <source>
        <dbReference type="Proteomes" id="UP000245206"/>
    </source>
</evidence>
<gene>
    <name evidence="1" type="ORF">LPTSP2_37120</name>
</gene>
<comment type="caution">
    <text evidence="1">The sequence shown here is derived from an EMBL/GenBank/DDBJ whole genome shotgun (WGS) entry which is preliminary data.</text>
</comment>
<name>A0A2P2DII1_9LEPT</name>
<dbReference type="AlphaFoldDB" id="A0A2P2DII1"/>
<dbReference type="Proteomes" id="UP000245206">
    <property type="component" value="Unassembled WGS sequence"/>
</dbReference>
<dbReference type="Gene3D" id="3.40.50.10140">
    <property type="entry name" value="Toll/interleukin-1 receptor homology (TIR) domain"/>
    <property type="match status" value="1"/>
</dbReference>
<evidence type="ECO:0008006" key="3">
    <source>
        <dbReference type="Google" id="ProtNLM"/>
    </source>
</evidence>
<dbReference type="InterPro" id="IPR035897">
    <property type="entry name" value="Toll_tir_struct_dom_sf"/>
</dbReference>
<keyword evidence="2" id="KW-1185">Reference proteome</keyword>
<dbReference type="EMBL" id="BFAZ01000012">
    <property type="protein sequence ID" value="GBF44409.1"/>
    <property type="molecule type" value="Genomic_DNA"/>
</dbReference>
<evidence type="ECO:0000313" key="1">
    <source>
        <dbReference type="EMBL" id="GBF44409.1"/>
    </source>
</evidence>
<reference evidence="2" key="1">
    <citation type="journal article" date="2019" name="Microbiol. Immunol.">
        <title>Molecular and phenotypic characterization of Leptospira johnsonii sp. nov., Leptospira ellinghausenii sp. nov. and Leptospira ryugenii sp. nov. isolated from soil and water in Japan.</title>
        <authorList>
            <person name="Masuzawa T."/>
            <person name="Saito M."/>
            <person name="Nakao R."/>
            <person name="Nikaido Y."/>
            <person name="Matsumoto M."/>
            <person name="Ogawa M."/>
            <person name="Yokoyama M."/>
            <person name="Hidaka Y."/>
            <person name="Tomita J."/>
            <person name="Sakakibara K."/>
            <person name="Suzuki K."/>
            <person name="Yasuda S."/>
            <person name="Sato H."/>
            <person name="Yamaguchi M."/>
            <person name="Yoshida S.I."/>
            <person name="Koizumi N."/>
            <person name="Kawamura Y."/>
        </authorList>
    </citation>
    <scope>NUCLEOTIDE SEQUENCE [LARGE SCALE GENOMIC DNA]</scope>
    <source>
        <strain evidence="2">E18</strain>
    </source>
</reference>
<protein>
    <recommendedName>
        <fullName evidence="3">TIR domain-containing protein</fullName>
    </recommendedName>
</protein>
<dbReference type="SUPFAM" id="SSF52200">
    <property type="entry name" value="Toll/Interleukin receptor TIR domain"/>
    <property type="match status" value="1"/>
</dbReference>
<proteinExistence type="predicted"/>
<dbReference type="RefSeq" id="WP_167396561.1">
    <property type="nucleotide sequence ID" value="NZ_BFAZ01000012.1"/>
</dbReference>
<sequence length="203" mass="23394">MTLLTESFLTEKADTLMSRDYRARIFSKSNLAKSILTESTEAFNAQTSYDIFLSHSYIDKILILGLKAFIEESGFSVYIDWIEDKQLERSLISSKTASVLRTRMNSCKVLFFATSENSTQSKWMPWECGYMDAKTNRVAICPIIKGQNHSFKGQEYLGLYPFVDYAPPKDTSTNIIWINDPNNSNYYSSLRNWIIDGKLNRHD</sequence>
<organism evidence="1 2">
    <name type="scientific">Leptospira ellinghausenii</name>
    <dbReference type="NCBI Taxonomy" id="1917822"/>
    <lineage>
        <taxon>Bacteria</taxon>
        <taxon>Pseudomonadati</taxon>
        <taxon>Spirochaetota</taxon>
        <taxon>Spirochaetia</taxon>
        <taxon>Leptospirales</taxon>
        <taxon>Leptospiraceae</taxon>
        <taxon>Leptospira</taxon>
    </lineage>
</organism>